<gene>
    <name evidence="1" type="ORF">MIND_01113900</name>
</gene>
<evidence type="ECO:0000313" key="2">
    <source>
        <dbReference type="Proteomes" id="UP000636479"/>
    </source>
</evidence>
<comment type="caution">
    <text evidence="1">The sequence shown here is derived from an EMBL/GenBank/DDBJ whole genome shotgun (WGS) entry which is preliminary data.</text>
</comment>
<dbReference type="OrthoDB" id="3127604at2759"/>
<sequence>MDVDMDRDLWQRHIPSRAAQNRLRAAETWLARSGALPVSIMFRCRTHEPATIISAALETLLSHRARWQYADITLPAASPVSELETGARLVMPLLRKLHVTGASFDTDQCLALLSAPNLHTLVGQLADDTYYSKMRTLRLADADIWQTRSLTTLKLCEIALTYVAPILARTPALAHCWLDIWGWPPAGAGAALPVIHLPKLETLVLTGEAQASEVNSLLNAIATPVLQRLGIAGGFVLGFAPTQAEADVNNLLRLAEKVGCHQALTTLAIAGKGDAWSRLVDHMFAVFSALQQVYAKPDEWPAAVEDFWGTKTVV</sequence>
<organism evidence="1 2">
    <name type="scientific">Mycena indigotica</name>
    <dbReference type="NCBI Taxonomy" id="2126181"/>
    <lineage>
        <taxon>Eukaryota</taxon>
        <taxon>Fungi</taxon>
        <taxon>Dikarya</taxon>
        <taxon>Basidiomycota</taxon>
        <taxon>Agaricomycotina</taxon>
        <taxon>Agaricomycetes</taxon>
        <taxon>Agaricomycetidae</taxon>
        <taxon>Agaricales</taxon>
        <taxon>Marasmiineae</taxon>
        <taxon>Mycenaceae</taxon>
        <taxon>Mycena</taxon>
    </lineage>
</organism>
<name>A0A8H6VVF8_9AGAR</name>
<keyword evidence="2" id="KW-1185">Reference proteome</keyword>
<accession>A0A8H6VVF8</accession>
<proteinExistence type="predicted"/>
<reference evidence="1" key="1">
    <citation type="submission" date="2020-05" db="EMBL/GenBank/DDBJ databases">
        <title>Mycena genomes resolve the evolution of fungal bioluminescence.</title>
        <authorList>
            <person name="Tsai I.J."/>
        </authorList>
    </citation>
    <scope>NUCLEOTIDE SEQUENCE</scope>
    <source>
        <strain evidence="1">171206Taipei</strain>
    </source>
</reference>
<evidence type="ECO:0000313" key="1">
    <source>
        <dbReference type="EMBL" id="KAF7293371.1"/>
    </source>
</evidence>
<protein>
    <submittedName>
        <fullName evidence="1">Uncharacterized protein</fullName>
    </submittedName>
</protein>
<dbReference type="RefSeq" id="XP_037215534.1">
    <property type="nucleotide sequence ID" value="XM_037367702.1"/>
</dbReference>
<dbReference type="GeneID" id="59350218"/>
<dbReference type="Proteomes" id="UP000636479">
    <property type="component" value="Unassembled WGS sequence"/>
</dbReference>
<dbReference type="AlphaFoldDB" id="A0A8H6VVF8"/>
<dbReference type="EMBL" id="JACAZF010000010">
    <property type="protein sequence ID" value="KAF7293371.1"/>
    <property type="molecule type" value="Genomic_DNA"/>
</dbReference>